<dbReference type="RefSeq" id="WP_147097843.1">
    <property type="nucleotide sequence ID" value="NZ_JBHUFH010000011.1"/>
</dbReference>
<evidence type="ECO:0000313" key="4">
    <source>
        <dbReference type="Proteomes" id="UP000321562"/>
    </source>
</evidence>
<evidence type="ECO:0000313" key="3">
    <source>
        <dbReference type="EMBL" id="TXB69236.1"/>
    </source>
</evidence>
<gene>
    <name evidence="3" type="ORF">FQV27_09755</name>
</gene>
<accession>A0A5C6S432</accession>
<feature type="region of interest" description="Disordered" evidence="1">
    <location>
        <begin position="27"/>
        <end position="51"/>
    </location>
</feature>
<dbReference type="SUPFAM" id="SSF52266">
    <property type="entry name" value="SGNH hydrolase"/>
    <property type="match status" value="1"/>
</dbReference>
<protein>
    <recommendedName>
        <fullName evidence="5">SGNH/GDSL hydrolase family protein</fullName>
    </recommendedName>
</protein>
<evidence type="ECO:0000256" key="2">
    <source>
        <dbReference type="SAM" id="SignalP"/>
    </source>
</evidence>
<dbReference type="OrthoDB" id="8883291at2"/>
<dbReference type="Gene3D" id="3.40.50.1110">
    <property type="entry name" value="SGNH hydrolase"/>
    <property type="match status" value="1"/>
</dbReference>
<dbReference type="InterPro" id="IPR036514">
    <property type="entry name" value="SGNH_hydro_sf"/>
</dbReference>
<feature type="signal peptide" evidence="2">
    <location>
        <begin position="1"/>
        <end position="19"/>
    </location>
</feature>
<evidence type="ECO:0000256" key="1">
    <source>
        <dbReference type="SAM" id="MobiDB-lite"/>
    </source>
</evidence>
<keyword evidence="2" id="KW-0732">Signal</keyword>
<sequence length="282" mass="30438">MQFSNFTAALAITAGLSIAAPAWSQTADTATTPAEPEATSADASADSTETDADAPKQILFIGNSYFYYNDSLHNHTRRMAGEASGIDIDDLDYRSITISGGSLDMHPIDHYLTPGAIGYDEPFDLVILQGNSAAAETEARSTRFHDAVVAMDEKIKATGAKTALYMTHAYAEGHEDYTPDGTEKLDKLYTDTGAEIGATVIPVGLAFAEAKRQRPELELQQDFDHSHPTLAGTYLASAVTYATLYGKNPVGLEYDYFGRLPAEDAAFLQQVAEETVKAYQAR</sequence>
<comment type="caution">
    <text evidence="3">The sequence shown here is derived from an EMBL/GenBank/DDBJ whole genome shotgun (WGS) entry which is preliminary data.</text>
</comment>
<proteinExistence type="predicted"/>
<name>A0A5C6S432_9RHOB</name>
<dbReference type="Proteomes" id="UP000321562">
    <property type="component" value="Unassembled WGS sequence"/>
</dbReference>
<dbReference type="AlphaFoldDB" id="A0A5C6S432"/>
<feature type="chain" id="PRO_5022992652" description="SGNH/GDSL hydrolase family protein" evidence="2">
    <location>
        <begin position="20"/>
        <end position="282"/>
    </location>
</feature>
<dbReference type="GO" id="GO:0016788">
    <property type="term" value="F:hydrolase activity, acting on ester bonds"/>
    <property type="evidence" value="ECO:0007669"/>
    <property type="project" value="UniProtKB-ARBA"/>
</dbReference>
<reference evidence="3 4" key="1">
    <citation type="submission" date="2019-08" db="EMBL/GenBank/DDBJ databases">
        <authorList>
            <person name="Ye J."/>
        </authorList>
    </citation>
    <scope>NUCLEOTIDE SEQUENCE [LARGE SCALE GENOMIC DNA]</scope>
    <source>
        <strain evidence="3 4">TK008</strain>
    </source>
</reference>
<dbReference type="EMBL" id="VOPL01000003">
    <property type="protein sequence ID" value="TXB69236.1"/>
    <property type="molecule type" value="Genomic_DNA"/>
</dbReference>
<feature type="compositionally biased region" description="Low complexity" evidence="1">
    <location>
        <begin position="27"/>
        <end position="47"/>
    </location>
</feature>
<evidence type="ECO:0008006" key="5">
    <source>
        <dbReference type="Google" id="ProtNLM"/>
    </source>
</evidence>
<keyword evidence="4" id="KW-1185">Reference proteome</keyword>
<organism evidence="3 4">
    <name type="scientific">Paracoccus aurantiacus</name>
    <dbReference type="NCBI Taxonomy" id="2599412"/>
    <lineage>
        <taxon>Bacteria</taxon>
        <taxon>Pseudomonadati</taxon>
        <taxon>Pseudomonadota</taxon>
        <taxon>Alphaproteobacteria</taxon>
        <taxon>Rhodobacterales</taxon>
        <taxon>Paracoccaceae</taxon>
        <taxon>Paracoccus</taxon>
    </lineage>
</organism>